<proteinExistence type="predicted"/>
<gene>
    <name evidence="1" type="ORF">S01H4_64466</name>
</gene>
<accession>X1DR00</accession>
<name>X1DR00_9ZZZZ</name>
<sequence length="67" mass="7788">MNIDVTDKVDFQGNDDECLPITKCVCGEKFEPWRFMISIYKDDPYACPACGRRLFFSMGIRVYEVIP</sequence>
<organism evidence="1">
    <name type="scientific">marine sediment metagenome</name>
    <dbReference type="NCBI Taxonomy" id="412755"/>
    <lineage>
        <taxon>unclassified sequences</taxon>
        <taxon>metagenomes</taxon>
        <taxon>ecological metagenomes</taxon>
    </lineage>
</organism>
<reference evidence="1" key="1">
    <citation type="journal article" date="2014" name="Front. Microbiol.">
        <title>High frequency of phylogenetically diverse reductive dehalogenase-homologous genes in deep subseafloor sedimentary metagenomes.</title>
        <authorList>
            <person name="Kawai M."/>
            <person name="Futagami T."/>
            <person name="Toyoda A."/>
            <person name="Takaki Y."/>
            <person name="Nishi S."/>
            <person name="Hori S."/>
            <person name="Arai W."/>
            <person name="Tsubouchi T."/>
            <person name="Morono Y."/>
            <person name="Uchiyama I."/>
            <person name="Ito T."/>
            <person name="Fujiyama A."/>
            <person name="Inagaki F."/>
            <person name="Takami H."/>
        </authorList>
    </citation>
    <scope>NUCLEOTIDE SEQUENCE</scope>
    <source>
        <strain evidence="1">Expedition CK06-06</strain>
    </source>
</reference>
<comment type="caution">
    <text evidence="1">The sequence shown here is derived from an EMBL/GenBank/DDBJ whole genome shotgun (WGS) entry which is preliminary data.</text>
</comment>
<dbReference type="EMBL" id="BART01039099">
    <property type="protein sequence ID" value="GAH10675.1"/>
    <property type="molecule type" value="Genomic_DNA"/>
</dbReference>
<evidence type="ECO:0000313" key="1">
    <source>
        <dbReference type="EMBL" id="GAH10675.1"/>
    </source>
</evidence>
<protein>
    <submittedName>
        <fullName evidence="1">Uncharacterized protein</fullName>
    </submittedName>
</protein>
<dbReference type="AlphaFoldDB" id="X1DR00"/>